<keyword evidence="2" id="KW-0479">Metal-binding</keyword>
<evidence type="ECO:0000256" key="1">
    <source>
        <dbReference type="ARBA" id="ARBA00023239"/>
    </source>
</evidence>
<dbReference type="Gene3D" id="1.10.600.10">
    <property type="entry name" value="Farnesyl Diphosphate Synthase"/>
    <property type="match status" value="1"/>
</dbReference>
<dbReference type="EMBL" id="LQPQ01000105">
    <property type="protein sequence ID" value="ORW75994.1"/>
    <property type="molecule type" value="Genomic_DNA"/>
</dbReference>
<dbReference type="InterPro" id="IPR008949">
    <property type="entry name" value="Isoprenoid_synthase_dom_sf"/>
</dbReference>
<comment type="caution">
    <text evidence="3">The sequence shown here is derived from an EMBL/GenBank/DDBJ whole genome shotgun (WGS) entry which is preliminary data.</text>
</comment>
<keyword evidence="1 2" id="KW-0456">Lyase</keyword>
<dbReference type="SFLD" id="SFLDS00005">
    <property type="entry name" value="Isoprenoid_Synthase_Type_I"/>
    <property type="match status" value="1"/>
</dbReference>
<dbReference type="SUPFAM" id="SSF48576">
    <property type="entry name" value="Terpenoid synthases"/>
    <property type="match status" value="1"/>
</dbReference>
<comment type="cofactor">
    <cofactor evidence="2">
        <name>Mg(2+)</name>
        <dbReference type="ChEBI" id="CHEBI:18420"/>
    </cofactor>
</comment>
<dbReference type="STRING" id="486698.AWC22_21865"/>
<keyword evidence="4" id="KW-1185">Reference proteome</keyword>
<dbReference type="PANTHER" id="PTHR35201:SF4">
    <property type="entry name" value="BETA-PINACENE SYNTHASE-RELATED"/>
    <property type="match status" value="1"/>
</dbReference>
<evidence type="ECO:0000313" key="4">
    <source>
        <dbReference type="Proteomes" id="UP000193087"/>
    </source>
</evidence>
<sequence>MSADSSNGTPGVLQNDYQPELASRRISVKDIDVVRDFAVSPYGSQAEEWMSRYAREVGVIDQIGQRRFDAYNGIAKYVYSYASLDRLVASSSWLNFLFLIDDQFDENPELGRDRARVRRLIVAILDLLEDGTPIPDHPVLTRVTHDLRDSFARLASPTWMEQLFASTEDYLLRGVANGMRAWRWRRGNHHSLDSYMSMRDMDSGVYTCIDVVELAAGVDLPQPLRDDKRIQALRRLCARHVAFVNDIMSYDKEIRAHDNPPNLLHLLMTSEHLSFNEAAAQAVDIVNRDLQDFLRIETALSGWGTHKDVLDPYINGMHQWMRGNIDWSLKSQRYSTPNNPLPELRDSKE</sequence>
<evidence type="ECO:0000313" key="3">
    <source>
        <dbReference type="EMBL" id="ORW75994.1"/>
    </source>
</evidence>
<dbReference type="AlphaFoldDB" id="A0A1X2CJP9"/>
<dbReference type="Pfam" id="PF19086">
    <property type="entry name" value="Terpene_syn_C_2"/>
    <property type="match status" value="1"/>
</dbReference>
<reference evidence="3 4" key="1">
    <citation type="submission" date="2016-01" db="EMBL/GenBank/DDBJ databases">
        <title>The new phylogeny of the genus Mycobacterium.</title>
        <authorList>
            <person name="Tarcisio F."/>
            <person name="Conor M."/>
            <person name="Antonella G."/>
            <person name="Elisabetta G."/>
            <person name="Giulia F.S."/>
            <person name="Sara T."/>
            <person name="Anna F."/>
            <person name="Clotilde B."/>
            <person name="Roberto B."/>
            <person name="Veronica D.S."/>
            <person name="Fabio R."/>
            <person name="Monica P."/>
            <person name="Olivier J."/>
            <person name="Enrico T."/>
            <person name="Nicola S."/>
        </authorList>
    </citation>
    <scope>NUCLEOTIDE SEQUENCE [LARGE SCALE GENOMIC DNA]</scope>
    <source>
        <strain evidence="3 4">DSM 45176</strain>
    </source>
</reference>
<dbReference type="GO" id="GO:0010333">
    <property type="term" value="F:terpene synthase activity"/>
    <property type="evidence" value="ECO:0007669"/>
    <property type="project" value="InterPro"/>
</dbReference>
<name>A0A1X2CJP9_9MYCO</name>
<comment type="similarity">
    <text evidence="2">Belongs to the terpene synthase family.</text>
</comment>
<dbReference type="GO" id="GO:0046872">
    <property type="term" value="F:metal ion binding"/>
    <property type="evidence" value="ECO:0007669"/>
    <property type="project" value="UniProtKB-KW"/>
</dbReference>
<accession>A0A1X2CJP9</accession>
<gene>
    <name evidence="3" type="ORF">AWC22_21865</name>
</gene>
<dbReference type="Proteomes" id="UP000193087">
    <property type="component" value="Unassembled WGS sequence"/>
</dbReference>
<protein>
    <recommendedName>
        <fullName evidence="2">Terpene synthase</fullName>
        <ecNumber evidence="2">4.2.3.-</ecNumber>
    </recommendedName>
</protein>
<evidence type="ECO:0000256" key="2">
    <source>
        <dbReference type="RuleBase" id="RU366034"/>
    </source>
</evidence>
<organism evidence="3 4">
    <name type="scientific">Mycobacterium riyadhense</name>
    <dbReference type="NCBI Taxonomy" id="486698"/>
    <lineage>
        <taxon>Bacteria</taxon>
        <taxon>Bacillati</taxon>
        <taxon>Actinomycetota</taxon>
        <taxon>Actinomycetes</taxon>
        <taxon>Mycobacteriales</taxon>
        <taxon>Mycobacteriaceae</taxon>
        <taxon>Mycobacterium</taxon>
    </lineage>
</organism>
<dbReference type="EC" id="4.2.3.-" evidence="2"/>
<dbReference type="PANTHER" id="PTHR35201">
    <property type="entry name" value="TERPENE SYNTHASE"/>
    <property type="match status" value="1"/>
</dbReference>
<dbReference type="InterPro" id="IPR034686">
    <property type="entry name" value="Terpene_cyclase-like_2"/>
</dbReference>
<dbReference type="SFLD" id="SFLDG01020">
    <property type="entry name" value="Terpene_Cyclase_Like_2"/>
    <property type="match status" value="1"/>
</dbReference>
<keyword evidence="2" id="KW-0460">Magnesium</keyword>
<proteinExistence type="inferred from homology"/>